<evidence type="ECO:0000313" key="2">
    <source>
        <dbReference type="EMBL" id="KAJ7307671.1"/>
    </source>
</evidence>
<proteinExistence type="predicted"/>
<accession>A0AAD7EAJ1</accession>
<evidence type="ECO:0000313" key="3">
    <source>
        <dbReference type="Proteomes" id="UP001218218"/>
    </source>
</evidence>
<comment type="caution">
    <text evidence="2">The sequence shown here is derived from an EMBL/GenBank/DDBJ whole genome shotgun (WGS) entry which is preliminary data.</text>
</comment>
<protein>
    <submittedName>
        <fullName evidence="2">Uncharacterized protein</fullName>
    </submittedName>
</protein>
<dbReference type="AlphaFoldDB" id="A0AAD7EAJ1"/>
<feature type="compositionally biased region" description="Polar residues" evidence="1">
    <location>
        <begin position="209"/>
        <end position="221"/>
    </location>
</feature>
<evidence type="ECO:0000256" key="1">
    <source>
        <dbReference type="SAM" id="MobiDB-lite"/>
    </source>
</evidence>
<feature type="non-terminal residue" evidence="2">
    <location>
        <position position="234"/>
    </location>
</feature>
<feature type="region of interest" description="Disordered" evidence="1">
    <location>
        <begin position="50"/>
        <end position="80"/>
    </location>
</feature>
<feature type="compositionally biased region" description="Low complexity" evidence="1">
    <location>
        <begin position="130"/>
        <end position="144"/>
    </location>
</feature>
<keyword evidence="3" id="KW-1185">Reference proteome</keyword>
<feature type="region of interest" description="Disordered" evidence="1">
    <location>
        <begin position="115"/>
        <end position="234"/>
    </location>
</feature>
<feature type="region of interest" description="Disordered" evidence="1">
    <location>
        <begin position="1"/>
        <end position="38"/>
    </location>
</feature>
<gene>
    <name evidence="2" type="ORF">DFH08DRAFT_493086</name>
</gene>
<dbReference type="EMBL" id="JARIHO010000088">
    <property type="protein sequence ID" value="KAJ7307671.1"/>
    <property type="molecule type" value="Genomic_DNA"/>
</dbReference>
<organism evidence="2 3">
    <name type="scientific">Mycena albidolilacea</name>
    <dbReference type="NCBI Taxonomy" id="1033008"/>
    <lineage>
        <taxon>Eukaryota</taxon>
        <taxon>Fungi</taxon>
        <taxon>Dikarya</taxon>
        <taxon>Basidiomycota</taxon>
        <taxon>Agaricomycotina</taxon>
        <taxon>Agaricomycetes</taxon>
        <taxon>Agaricomycetidae</taxon>
        <taxon>Agaricales</taxon>
        <taxon>Marasmiineae</taxon>
        <taxon>Mycenaceae</taxon>
        <taxon>Mycena</taxon>
    </lineage>
</organism>
<sequence>FRHAAQTRETGHPQAERLKKGSDLAPTRPGGGGVLSSELLPKAFVRTMNAATSAPSASCAEKTETGRKGTGRRRASGGRLTVRGIRGSARGRLWCTLTNESKDMRPLVRSAVQSSLATVRAQHKKGAAEPASSSPLSSPSSKNPKPLDPASKSKSNPTADAQSVPPPIDKHASRPKEFARASSAAPRRLNDSVQAPPELSSFAHRKSNPILSLSGNNNTSGIPAGKASILSPAQ</sequence>
<dbReference type="Proteomes" id="UP001218218">
    <property type="component" value="Unassembled WGS sequence"/>
</dbReference>
<feature type="compositionally biased region" description="Polar residues" evidence="1">
    <location>
        <begin position="152"/>
        <end position="161"/>
    </location>
</feature>
<reference evidence="2" key="1">
    <citation type="submission" date="2023-03" db="EMBL/GenBank/DDBJ databases">
        <title>Massive genome expansion in bonnet fungi (Mycena s.s.) driven by repeated elements and novel gene families across ecological guilds.</title>
        <authorList>
            <consortium name="Lawrence Berkeley National Laboratory"/>
            <person name="Harder C.B."/>
            <person name="Miyauchi S."/>
            <person name="Viragh M."/>
            <person name="Kuo A."/>
            <person name="Thoen E."/>
            <person name="Andreopoulos B."/>
            <person name="Lu D."/>
            <person name="Skrede I."/>
            <person name="Drula E."/>
            <person name="Henrissat B."/>
            <person name="Morin E."/>
            <person name="Kohler A."/>
            <person name="Barry K."/>
            <person name="LaButti K."/>
            <person name="Morin E."/>
            <person name="Salamov A."/>
            <person name="Lipzen A."/>
            <person name="Mereny Z."/>
            <person name="Hegedus B."/>
            <person name="Baldrian P."/>
            <person name="Stursova M."/>
            <person name="Weitz H."/>
            <person name="Taylor A."/>
            <person name="Grigoriev I.V."/>
            <person name="Nagy L.G."/>
            <person name="Martin F."/>
            <person name="Kauserud H."/>
        </authorList>
    </citation>
    <scope>NUCLEOTIDE SEQUENCE</scope>
    <source>
        <strain evidence="2">CBHHK002</strain>
    </source>
</reference>
<feature type="compositionally biased region" description="Basic and acidic residues" evidence="1">
    <location>
        <begin position="168"/>
        <end position="179"/>
    </location>
</feature>
<feature type="compositionally biased region" description="Basic and acidic residues" evidence="1">
    <location>
        <begin position="9"/>
        <end position="22"/>
    </location>
</feature>
<name>A0AAD7EAJ1_9AGAR</name>